<dbReference type="OrthoDB" id="550575at2759"/>
<dbReference type="OMA" id="ECCKLEM"/>
<dbReference type="AlphaFoldDB" id="K0TGX5"/>
<dbReference type="InterPro" id="IPR001810">
    <property type="entry name" value="F-box_dom"/>
</dbReference>
<dbReference type="SUPFAM" id="SSF81383">
    <property type="entry name" value="F-box domain"/>
    <property type="match status" value="1"/>
</dbReference>
<gene>
    <name evidence="2" type="ORF">THAOC_00103</name>
</gene>
<organism evidence="2 3">
    <name type="scientific">Thalassiosira oceanica</name>
    <name type="common">Marine diatom</name>
    <dbReference type="NCBI Taxonomy" id="159749"/>
    <lineage>
        <taxon>Eukaryota</taxon>
        <taxon>Sar</taxon>
        <taxon>Stramenopiles</taxon>
        <taxon>Ochrophyta</taxon>
        <taxon>Bacillariophyta</taxon>
        <taxon>Coscinodiscophyceae</taxon>
        <taxon>Thalassiosirophycidae</taxon>
        <taxon>Thalassiosirales</taxon>
        <taxon>Thalassiosiraceae</taxon>
        <taxon>Thalassiosira</taxon>
    </lineage>
</organism>
<dbReference type="PANTHER" id="PTHR46433">
    <property type="entry name" value="ANK_REP_REGION DOMAIN-CONTAINING PROTEIN-RELATED"/>
    <property type="match status" value="1"/>
</dbReference>
<sequence>MSKIRGNKPARSLGWMKGSYSVDRPAGSVESDPIWNLESGTIITGGDIMVAESPPIVLDIPKETLSIVLSFASLRDLLNLRLVCSQYSQDTIFDAAHCLWMCEDEEPRPMSARRLRSMLARFSIGTIRCVKLEGILLTYRGLVQGRHGTSISPRYLCNLLSESCGTSLERLELRVAEEEEPGYVPPPTNNNLFTDTIQLEKLQTLRIIGEIGHAENPLCRSLLCATANLVDLALCGCQNLNDYDVEGVILPRFRHTLRSMSLIDCAGLETPVVQSTILQSLGMQKCPNLDSLALDCPCLTSLDLSQSTYVNVELWGLHEKLPRLKLLSLAGNDVLKYAVVPSPSLLEYIDLSGCSSLMSINISCPSLHHLRTDECCKLEMVSIQSFAIKSLDLSNLPLLLVRIHCPCLLNLKLNSCEGLESKRCSIICPSLRDVDIRGTLLFSPEDFCDSVSVRCEWIGSL</sequence>
<keyword evidence="3" id="KW-1185">Reference proteome</keyword>
<dbReference type="EMBL" id="AGNL01000112">
    <property type="protein sequence ID" value="EJK78018.1"/>
    <property type="molecule type" value="Genomic_DNA"/>
</dbReference>
<evidence type="ECO:0000313" key="2">
    <source>
        <dbReference type="EMBL" id="EJK78018.1"/>
    </source>
</evidence>
<name>K0TGX5_THAOC</name>
<dbReference type="Proteomes" id="UP000266841">
    <property type="component" value="Unassembled WGS sequence"/>
</dbReference>
<dbReference type="PROSITE" id="PS50181">
    <property type="entry name" value="FBOX"/>
    <property type="match status" value="1"/>
</dbReference>
<dbReference type="InterPro" id="IPR036047">
    <property type="entry name" value="F-box-like_dom_sf"/>
</dbReference>
<dbReference type="PANTHER" id="PTHR46433:SF1">
    <property type="entry name" value="ANKYRIN REPEAT-CONTAINING PROTEIN"/>
    <property type="match status" value="1"/>
</dbReference>
<protein>
    <recommendedName>
        <fullName evidence="1">F-box domain-containing protein</fullName>
    </recommendedName>
</protein>
<dbReference type="eggNOG" id="KOG1947">
    <property type="taxonomic scope" value="Eukaryota"/>
</dbReference>
<reference evidence="2 3" key="1">
    <citation type="journal article" date="2012" name="Genome Biol.">
        <title>Genome and low-iron response of an oceanic diatom adapted to chronic iron limitation.</title>
        <authorList>
            <person name="Lommer M."/>
            <person name="Specht M."/>
            <person name="Roy A.S."/>
            <person name="Kraemer L."/>
            <person name="Andreson R."/>
            <person name="Gutowska M.A."/>
            <person name="Wolf J."/>
            <person name="Bergner S.V."/>
            <person name="Schilhabel M.B."/>
            <person name="Klostermeier U.C."/>
            <person name="Beiko R.G."/>
            <person name="Rosenstiel P."/>
            <person name="Hippler M."/>
            <person name="Laroche J."/>
        </authorList>
    </citation>
    <scope>NUCLEOTIDE SEQUENCE [LARGE SCALE GENOMIC DNA]</scope>
    <source>
        <strain evidence="2 3">CCMP1005</strain>
    </source>
</reference>
<dbReference type="SUPFAM" id="SSF52047">
    <property type="entry name" value="RNI-like"/>
    <property type="match status" value="2"/>
</dbReference>
<accession>K0TGX5</accession>
<comment type="caution">
    <text evidence="2">The sequence shown here is derived from an EMBL/GenBank/DDBJ whole genome shotgun (WGS) entry which is preliminary data.</text>
</comment>
<proteinExistence type="predicted"/>
<evidence type="ECO:0000259" key="1">
    <source>
        <dbReference type="PROSITE" id="PS50181"/>
    </source>
</evidence>
<evidence type="ECO:0000313" key="3">
    <source>
        <dbReference type="Proteomes" id="UP000266841"/>
    </source>
</evidence>
<feature type="domain" description="F-box" evidence="1">
    <location>
        <begin position="54"/>
        <end position="103"/>
    </location>
</feature>
<dbReference type="InterPro" id="IPR032675">
    <property type="entry name" value="LRR_dom_sf"/>
</dbReference>
<dbReference type="Gene3D" id="3.80.10.10">
    <property type="entry name" value="Ribonuclease Inhibitor"/>
    <property type="match status" value="1"/>
</dbReference>